<dbReference type="GO" id="GO:0016787">
    <property type="term" value="F:hydrolase activity"/>
    <property type="evidence" value="ECO:0007669"/>
    <property type="project" value="UniProtKB-KW"/>
</dbReference>
<gene>
    <name evidence="1" type="ORF">UT35_C0014G0006</name>
</gene>
<sequence length="108" mass="12692">MDVKKLQRITKQIKNAYAEMNCKKGKEVWHAKDYADAFVGDVGDLIKILVSYSKKPTRDGYKKISHELADCLWSILAISDELDIDIEKEFLINMEYLKQKYFEKRTLK</sequence>
<accession>A0A837HU92</accession>
<keyword evidence="1" id="KW-0378">Hydrolase</keyword>
<evidence type="ECO:0000313" key="1">
    <source>
        <dbReference type="EMBL" id="KKR08391.1"/>
    </source>
</evidence>
<comment type="caution">
    <text evidence="1">The sequence shown here is derived from an EMBL/GenBank/DDBJ whole genome shotgun (WGS) entry which is preliminary data.</text>
</comment>
<dbReference type="SUPFAM" id="SSF101386">
    <property type="entry name" value="all-alpha NTP pyrophosphatases"/>
    <property type="match status" value="1"/>
</dbReference>
<organism evidence="1 2">
    <name type="scientific">Candidatus Yanofskybacteria bacterium GW2011_GWD1_39_16</name>
    <dbReference type="NCBI Taxonomy" id="1619030"/>
    <lineage>
        <taxon>Bacteria</taxon>
        <taxon>Candidatus Yanofskyibacteriota</taxon>
    </lineage>
</organism>
<proteinExistence type="predicted"/>
<dbReference type="Proteomes" id="UP000033996">
    <property type="component" value="Unassembled WGS sequence"/>
</dbReference>
<dbReference type="EMBL" id="LBWL01000014">
    <property type="protein sequence ID" value="KKR08391.1"/>
    <property type="molecule type" value="Genomic_DNA"/>
</dbReference>
<name>A0A837HU92_9BACT</name>
<dbReference type="AlphaFoldDB" id="A0A837HU92"/>
<protein>
    <submittedName>
        <fullName evidence="1">MazG nucleotide pyrophosphohydrolase</fullName>
    </submittedName>
</protein>
<reference evidence="1 2" key="1">
    <citation type="journal article" date="2015" name="Nature">
        <title>rRNA introns, odd ribosomes, and small enigmatic genomes across a large radiation of phyla.</title>
        <authorList>
            <person name="Brown C.T."/>
            <person name="Hug L.A."/>
            <person name="Thomas B.C."/>
            <person name="Sharon I."/>
            <person name="Castelle C.J."/>
            <person name="Singh A."/>
            <person name="Wilkins M.J."/>
            <person name="Williams K.H."/>
            <person name="Banfield J.F."/>
        </authorList>
    </citation>
    <scope>NUCLEOTIDE SEQUENCE [LARGE SCALE GENOMIC DNA]</scope>
</reference>
<evidence type="ECO:0000313" key="2">
    <source>
        <dbReference type="Proteomes" id="UP000033996"/>
    </source>
</evidence>
<dbReference type="Gene3D" id="1.10.287.1080">
    <property type="entry name" value="MazG-like"/>
    <property type="match status" value="1"/>
</dbReference>